<name>A0AAD4R623_9BILA</name>
<accession>A0AAD4R623</accession>
<dbReference type="Pfam" id="PF13000">
    <property type="entry name" value="Acatn"/>
    <property type="match status" value="3"/>
</dbReference>
<dbReference type="EMBL" id="JAKKPZ010000020">
    <property type="protein sequence ID" value="KAI1711963.1"/>
    <property type="molecule type" value="Genomic_DNA"/>
</dbReference>
<feature type="transmembrane region" description="Helical" evidence="5">
    <location>
        <begin position="518"/>
        <end position="538"/>
    </location>
</feature>
<feature type="transmembrane region" description="Helical" evidence="5">
    <location>
        <begin position="277"/>
        <end position="303"/>
    </location>
</feature>
<keyword evidence="3 5" id="KW-1133">Transmembrane helix</keyword>
<feature type="transmembrane region" description="Helical" evidence="5">
    <location>
        <begin position="323"/>
        <end position="346"/>
    </location>
</feature>
<feature type="transmembrane region" description="Helical" evidence="5">
    <location>
        <begin position="414"/>
        <end position="432"/>
    </location>
</feature>
<gene>
    <name evidence="6" type="ORF">DdX_09925</name>
</gene>
<dbReference type="InterPro" id="IPR004752">
    <property type="entry name" value="AmpG_permease/AT-1"/>
</dbReference>
<evidence type="ECO:0000313" key="6">
    <source>
        <dbReference type="EMBL" id="KAI1711963.1"/>
    </source>
</evidence>
<feature type="transmembrane region" description="Helical" evidence="5">
    <location>
        <begin position="367"/>
        <end position="394"/>
    </location>
</feature>
<dbReference type="Gene3D" id="1.20.1250.20">
    <property type="entry name" value="MFS general substrate transporter like domains"/>
    <property type="match status" value="1"/>
</dbReference>
<keyword evidence="4 5" id="KW-0472">Membrane</keyword>
<comment type="caution">
    <text evidence="6">The sequence shown here is derived from an EMBL/GenBank/DDBJ whole genome shotgun (WGS) entry which is preliminary data.</text>
</comment>
<keyword evidence="2 5" id="KW-0812">Transmembrane</keyword>
<feature type="transmembrane region" description="Helical" evidence="5">
    <location>
        <begin position="244"/>
        <end position="265"/>
    </location>
</feature>
<dbReference type="GO" id="GO:0016020">
    <property type="term" value="C:membrane"/>
    <property type="evidence" value="ECO:0007669"/>
    <property type="project" value="UniProtKB-SubCell"/>
</dbReference>
<proteinExistence type="predicted"/>
<feature type="transmembrane region" description="Helical" evidence="5">
    <location>
        <begin position="478"/>
        <end position="506"/>
    </location>
</feature>
<feature type="transmembrane region" description="Helical" evidence="5">
    <location>
        <begin position="210"/>
        <end position="232"/>
    </location>
</feature>
<feature type="transmembrane region" description="Helical" evidence="5">
    <location>
        <begin position="176"/>
        <end position="198"/>
    </location>
</feature>
<dbReference type="PANTHER" id="PTHR12778:SF9">
    <property type="entry name" value="ACETYL-COENZYME A TRANSPORTER 1"/>
    <property type="match status" value="1"/>
</dbReference>
<evidence type="ECO:0000256" key="5">
    <source>
        <dbReference type="SAM" id="Phobius"/>
    </source>
</evidence>
<dbReference type="GO" id="GO:0008521">
    <property type="term" value="F:acetyl-CoA transmembrane transporter activity"/>
    <property type="evidence" value="ECO:0007669"/>
    <property type="project" value="InterPro"/>
</dbReference>
<feature type="transmembrane region" description="Helical" evidence="5">
    <location>
        <begin position="142"/>
        <end position="164"/>
    </location>
</feature>
<comment type="subcellular location">
    <subcellularLocation>
        <location evidence="1">Membrane</location>
        <topology evidence="1">Multi-pass membrane protein</topology>
    </subcellularLocation>
</comment>
<protein>
    <submittedName>
        <fullName evidence="6">Acetyl-coenzyme A transporter 1 domain-containing protein</fullName>
    </submittedName>
</protein>
<evidence type="ECO:0000256" key="2">
    <source>
        <dbReference type="ARBA" id="ARBA00022692"/>
    </source>
</evidence>
<dbReference type="GO" id="GO:0035348">
    <property type="term" value="P:acetyl-CoA transmembrane transport"/>
    <property type="evidence" value="ECO:0007669"/>
    <property type="project" value="InterPro"/>
</dbReference>
<dbReference type="SUPFAM" id="SSF103473">
    <property type="entry name" value="MFS general substrate transporter"/>
    <property type="match status" value="1"/>
</dbReference>
<dbReference type="PANTHER" id="PTHR12778">
    <property type="entry name" value="SOLUTE CARRIER FAMILY 33 ACETYL-COA TRANSPORTER -RELATED"/>
    <property type="match status" value="1"/>
</dbReference>
<sequence length="625" mass="70337">MQAQDYLVQLGWSSEMRSEEKNIESLGIETLQAEPDDQKQEIDTSIYYGLVLTKKYFGVGVTLMLPHRCPSEADSPSQIELKTATEKSNSESGLDTKPFLASNPATIDGYVKECDDGSDNDDSASKLDSDSNWHEDWCSIGLLLYLYMLQGVPIGLITAIPLILQTKGVTYSDQAIFSFATWPFSIKLLWAPIVDAVYCKRLGRRKSWMVPCQYLIGVFLLVISFFSSEILGTEGEEVSKPPNVGLLMTIFLLLNFLAATQDIAVDGWALTMLKRKNVGFASTCNVVGQTAGTFLGNVVFLTLQSKHFANKWIRSTPSDKGLVGFDGFVFFWGLVFLLSTTLILIFKRETTYSADIDDTNLGVLETYMVLAKILCLTPIIWFATILLTGKIAFAATDGITDLKLINAGITTDKIASRLIFLTPLQIILPWILSKKTASSRPLNVYLWSYPYRILVGIAIAGFVYWTPSFREENGEYPYLYYVIWILIYHFQQAAHYCIFLSTMAFFAQISDPRVGGTYMTLLNTLNNLGGNWPVTLFLKLTDWFNKKNCIRQGTKILLYSCTAKGDESSCIANGNVCEWVVDGYYISVGICSVFGLIWYFLLYRRIHRIQKLSRSSWKVNFKIIK</sequence>
<evidence type="ECO:0000256" key="1">
    <source>
        <dbReference type="ARBA" id="ARBA00004141"/>
    </source>
</evidence>
<dbReference type="AlphaFoldDB" id="A0AAD4R623"/>
<keyword evidence="7" id="KW-1185">Reference proteome</keyword>
<evidence type="ECO:0000256" key="4">
    <source>
        <dbReference type="ARBA" id="ARBA00023136"/>
    </source>
</evidence>
<evidence type="ECO:0000313" key="7">
    <source>
        <dbReference type="Proteomes" id="UP001201812"/>
    </source>
</evidence>
<dbReference type="Proteomes" id="UP001201812">
    <property type="component" value="Unassembled WGS sequence"/>
</dbReference>
<feature type="transmembrane region" description="Helical" evidence="5">
    <location>
        <begin position="584"/>
        <end position="603"/>
    </location>
</feature>
<dbReference type="InterPro" id="IPR036259">
    <property type="entry name" value="MFS_trans_sf"/>
</dbReference>
<dbReference type="InterPro" id="IPR024371">
    <property type="entry name" value="AcetylCoA_trans_1-like"/>
</dbReference>
<evidence type="ECO:0000256" key="3">
    <source>
        <dbReference type="ARBA" id="ARBA00022989"/>
    </source>
</evidence>
<feature type="transmembrane region" description="Helical" evidence="5">
    <location>
        <begin position="444"/>
        <end position="466"/>
    </location>
</feature>
<organism evidence="6 7">
    <name type="scientific">Ditylenchus destructor</name>
    <dbReference type="NCBI Taxonomy" id="166010"/>
    <lineage>
        <taxon>Eukaryota</taxon>
        <taxon>Metazoa</taxon>
        <taxon>Ecdysozoa</taxon>
        <taxon>Nematoda</taxon>
        <taxon>Chromadorea</taxon>
        <taxon>Rhabditida</taxon>
        <taxon>Tylenchina</taxon>
        <taxon>Tylenchomorpha</taxon>
        <taxon>Sphaerularioidea</taxon>
        <taxon>Anguinidae</taxon>
        <taxon>Anguininae</taxon>
        <taxon>Ditylenchus</taxon>
    </lineage>
</organism>
<reference evidence="6" key="1">
    <citation type="submission" date="2022-01" db="EMBL/GenBank/DDBJ databases">
        <title>Genome Sequence Resource for Two Populations of Ditylenchus destructor, the Migratory Endoparasitic Phytonematode.</title>
        <authorList>
            <person name="Zhang H."/>
            <person name="Lin R."/>
            <person name="Xie B."/>
        </authorList>
    </citation>
    <scope>NUCLEOTIDE SEQUENCE</scope>
    <source>
        <strain evidence="6">BazhouSP</strain>
    </source>
</reference>